<protein>
    <recommendedName>
        <fullName evidence="9">Asparagine--tRNA ligase</fullName>
        <ecNumber evidence="9">6.1.1.22</ecNumber>
    </recommendedName>
    <alternativeName>
        <fullName evidence="9">Asparaginyl-tRNA synthetase</fullName>
        <shortName evidence="9">AsnRS</shortName>
    </alternativeName>
</protein>
<accession>A0A1A9QE26</accession>
<dbReference type="GO" id="GO:0003676">
    <property type="term" value="F:nucleic acid binding"/>
    <property type="evidence" value="ECO:0007669"/>
    <property type="project" value="InterPro"/>
</dbReference>
<dbReference type="NCBIfam" id="NF003037">
    <property type="entry name" value="PRK03932.1"/>
    <property type="match status" value="1"/>
</dbReference>
<evidence type="ECO:0000259" key="10">
    <source>
        <dbReference type="PROSITE" id="PS50862"/>
    </source>
</evidence>
<keyword evidence="3 9" id="KW-0963">Cytoplasm</keyword>
<dbReference type="Proteomes" id="UP000077623">
    <property type="component" value="Unassembled WGS sequence"/>
</dbReference>
<keyword evidence="5 9" id="KW-0547">Nucleotide-binding</keyword>
<evidence type="ECO:0000313" key="11">
    <source>
        <dbReference type="EMBL" id="OAL10195.1"/>
    </source>
</evidence>
<dbReference type="PANTHER" id="PTHR22594:SF34">
    <property type="entry name" value="ASPARAGINE--TRNA LIGASE, MITOCHONDRIAL-RELATED"/>
    <property type="match status" value="1"/>
</dbReference>
<evidence type="ECO:0000313" key="12">
    <source>
        <dbReference type="Proteomes" id="UP000077623"/>
    </source>
</evidence>
<evidence type="ECO:0000256" key="9">
    <source>
        <dbReference type="HAMAP-Rule" id="MF_00534"/>
    </source>
</evidence>
<dbReference type="InterPro" id="IPR006195">
    <property type="entry name" value="aa-tRNA-synth_II"/>
</dbReference>
<dbReference type="InterPro" id="IPR004364">
    <property type="entry name" value="Aa-tRNA-synt_II"/>
</dbReference>
<keyword evidence="8 9" id="KW-0030">Aminoacyl-tRNA synthetase</keyword>
<dbReference type="GO" id="GO:0005524">
    <property type="term" value="F:ATP binding"/>
    <property type="evidence" value="ECO:0007669"/>
    <property type="project" value="UniProtKB-UniRule"/>
</dbReference>
<dbReference type="SUPFAM" id="SSF50249">
    <property type="entry name" value="Nucleic acid-binding proteins"/>
    <property type="match status" value="1"/>
</dbReference>
<evidence type="ECO:0000256" key="5">
    <source>
        <dbReference type="ARBA" id="ARBA00022741"/>
    </source>
</evidence>
<dbReference type="FunFam" id="3.30.930.10:FF:000016">
    <property type="entry name" value="Asparagine--tRNA ligase"/>
    <property type="match status" value="1"/>
</dbReference>
<dbReference type="RefSeq" id="WP_187150042.1">
    <property type="nucleotide sequence ID" value="NZ_LWUJ01000011.1"/>
</dbReference>
<dbReference type="GO" id="GO:0006421">
    <property type="term" value="P:asparaginyl-tRNA aminoacylation"/>
    <property type="evidence" value="ECO:0007669"/>
    <property type="project" value="UniProtKB-UniRule"/>
</dbReference>
<dbReference type="CDD" id="cd00776">
    <property type="entry name" value="AsxRS_core"/>
    <property type="match status" value="1"/>
</dbReference>
<dbReference type="STRING" id="432608.A6V39_01960"/>
<dbReference type="Pfam" id="PF00152">
    <property type="entry name" value="tRNA-synt_2"/>
    <property type="match status" value="1"/>
</dbReference>
<dbReference type="PRINTS" id="PR01042">
    <property type="entry name" value="TRNASYNTHASP"/>
</dbReference>
<dbReference type="CDD" id="cd04318">
    <property type="entry name" value="EcAsnRS_like_N"/>
    <property type="match status" value="1"/>
</dbReference>
<sequence length="440" mass="50642">MQLRELFKAPPLNTKIKLQGWIKSAQVHGESLVFIKLNDGSIYRNIQILFKNKLDVSQLSTGSAIEVEGLLVKAKKGQEEIELLADRVEVLAKADEKFPIQKKEHTVEFLRENAHQRVRTSLFSAINSIKNEISFSVHEFFYKKGFIWVQSPILTTNNCEGGSEVFEIKDAINIFKKPALLSVSGQFHAEGMALGLKNVYTFGPTFRAEKSNTSQHLAEFWMIEPECSFLNLEGNMELIEEFVKYVTNRVLINKREELEFLAQQIPDNENLIVRLENIVNSSFKRMRYKEAIEMLQKSGVKFENSEISYGIDLASEHEKYITSQLQMPVFITHYPRNIKAFYMKDTDDKEVLAIDLLVPEVGELIGGSERESDLEKLRNKAIEFSIPTEQLEWYLDLRKYGYYASSGYGCGYERLVMYLTGVKNIKDIINYPRSYGQLAF</sequence>
<dbReference type="SUPFAM" id="SSF55681">
    <property type="entry name" value="Class II aaRS and biotin synthetases"/>
    <property type="match status" value="1"/>
</dbReference>
<keyword evidence="6 9" id="KW-0067">ATP-binding</keyword>
<proteinExistence type="inferred from homology"/>
<dbReference type="PANTHER" id="PTHR22594">
    <property type="entry name" value="ASPARTYL/LYSYL-TRNA SYNTHETASE"/>
    <property type="match status" value="1"/>
</dbReference>
<keyword evidence="4 9" id="KW-0436">Ligase</keyword>
<dbReference type="NCBIfam" id="TIGR00457">
    <property type="entry name" value="asnS"/>
    <property type="match status" value="1"/>
</dbReference>
<name>A0A1A9QE26_9MOLU</name>
<dbReference type="InterPro" id="IPR045864">
    <property type="entry name" value="aa-tRNA-synth_II/BPL/LPL"/>
</dbReference>
<comment type="caution">
    <text evidence="11">The sequence shown here is derived from an EMBL/GenBank/DDBJ whole genome shotgun (WGS) entry which is preliminary data.</text>
</comment>
<dbReference type="HAMAP" id="MF_00534">
    <property type="entry name" value="Asn_tRNA_synth"/>
    <property type="match status" value="1"/>
</dbReference>
<organism evidence="11 12">
    <name type="scientific">Candidatus Mycoplasma haematobovis</name>
    <dbReference type="NCBI Taxonomy" id="432608"/>
    <lineage>
        <taxon>Bacteria</taxon>
        <taxon>Bacillati</taxon>
        <taxon>Mycoplasmatota</taxon>
        <taxon>Mollicutes</taxon>
        <taxon>Mycoplasmataceae</taxon>
        <taxon>Mycoplasma</taxon>
    </lineage>
</organism>
<evidence type="ECO:0000256" key="2">
    <source>
        <dbReference type="ARBA" id="ARBA00011738"/>
    </source>
</evidence>
<keyword evidence="12" id="KW-1185">Reference proteome</keyword>
<comment type="catalytic activity">
    <reaction evidence="9">
        <text>tRNA(Asn) + L-asparagine + ATP = L-asparaginyl-tRNA(Asn) + AMP + diphosphate + H(+)</text>
        <dbReference type="Rhea" id="RHEA:11180"/>
        <dbReference type="Rhea" id="RHEA-COMP:9659"/>
        <dbReference type="Rhea" id="RHEA-COMP:9674"/>
        <dbReference type="ChEBI" id="CHEBI:15378"/>
        <dbReference type="ChEBI" id="CHEBI:30616"/>
        <dbReference type="ChEBI" id="CHEBI:33019"/>
        <dbReference type="ChEBI" id="CHEBI:58048"/>
        <dbReference type="ChEBI" id="CHEBI:78442"/>
        <dbReference type="ChEBI" id="CHEBI:78515"/>
        <dbReference type="ChEBI" id="CHEBI:456215"/>
        <dbReference type="EC" id="6.1.1.22"/>
    </reaction>
</comment>
<feature type="domain" description="Aminoacyl-transfer RNA synthetases class-II family profile" evidence="10">
    <location>
        <begin position="129"/>
        <end position="432"/>
    </location>
</feature>
<dbReference type="InterPro" id="IPR012340">
    <property type="entry name" value="NA-bd_OB-fold"/>
</dbReference>
<evidence type="ECO:0000256" key="1">
    <source>
        <dbReference type="ARBA" id="ARBA00008226"/>
    </source>
</evidence>
<dbReference type="AlphaFoldDB" id="A0A1A9QE26"/>
<dbReference type="PROSITE" id="PS50862">
    <property type="entry name" value="AA_TRNA_LIGASE_II"/>
    <property type="match status" value="1"/>
</dbReference>
<dbReference type="Gene3D" id="2.40.50.140">
    <property type="entry name" value="Nucleic acid-binding proteins"/>
    <property type="match status" value="1"/>
</dbReference>
<dbReference type="GO" id="GO:0005737">
    <property type="term" value="C:cytoplasm"/>
    <property type="evidence" value="ECO:0007669"/>
    <property type="project" value="UniProtKB-SubCell"/>
</dbReference>
<evidence type="ECO:0000256" key="7">
    <source>
        <dbReference type="ARBA" id="ARBA00022917"/>
    </source>
</evidence>
<dbReference type="InterPro" id="IPR004365">
    <property type="entry name" value="NA-bd_OB_tRNA"/>
</dbReference>
<dbReference type="GO" id="GO:0004816">
    <property type="term" value="F:asparagine-tRNA ligase activity"/>
    <property type="evidence" value="ECO:0007669"/>
    <property type="project" value="UniProtKB-UniRule"/>
</dbReference>
<comment type="subunit">
    <text evidence="2 9">Homodimer.</text>
</comment>
<evidence type="ECO:0000256" key="3">
    <source>
        <dbReference type="ARBA" id="ARBA00022490"/>
    </source>
</evidence>
<dbReference type="EMBL" id="LWUJ01000011">
    <property type="protein sequence ID" value="OAL10195.1"/>
    <property type="molecule type" value="Genomic_DNA"/>
</dbReference>
<evidence type="ECO:0000256" key="4">
    <source>
        <dbReference type="ARBA" id="ARBA00022598"/>
    </source>
</evidence>
<gene>
    <name evidence="9" type="primary">asnS</name>
    <name evidence="11" type="ORF">A6V39_01960</name>
</gene>
<dbReference type="Gene3D" id="3.30.930.10">
    <property type="entry name" value="Bira Bifunctional Protein, Domain 2"/>
    <property type="match status" value="1"/>
</dbReference>
<dbReference type="InterPro" id="IPR002312">
    <property type="entry name" value="Asp/Asn-tRNA-synth_IIb"/>
</dbReference>
<comment type="subcellular location">
    <subcellularLocation>
        <location evidence="9">Cytoplasm</location>
    </subcellularLocation>
</comment>
<dbReference type="EC" id="6.1.1.22" evidence="9"/>
<dbReference type="InterPro" id="IPR004522">
    <property type="entry name" value="Asn-tRNA-ligase"/>
</dbReference>
<comment type="similarity">
    <text evidence="1 9">Belongs to the class-II aminoacyl-tRNA synthetase family.</text>
</comment>
<reference evidence="12" key="1">
    <citation type="submission" date="2016-04" db="EMBL/GenBank/DDBJ databases">
        <authorList>
            <person name="Quiroz-Castaneda R.E."/>
            <person name="Martinez-Ocampo F."/>
        </authorList>
    </citation>
    <scope>NUCLEOTIDE SEQUENCE [LARGE SCALE GENOMIC DNA]</scope>
    <source>
        <strain evidence="12">INIFAP01</strain>
    </source>
</reference>
<keyword evidence="7 9" id="KW-0648">Protein biosynthesis</keyword>
<evidence type="ECO:0000256" key="6">
    <source>
        <dbReference type="ARBA" id="ARBA00022840"/>
    </source>
</evidence>
<dbReference type="Pfam" id="PF01336">
    <property type="entry name" value="tRNA_anti-codon"/>
    <property type="match status" value="1"/>
</dbReference>
<evidence type="ECO:0000256" key="8">
    <source>
        <dbReference type="ARBA" id="ARBA00023146"/>
    </source>
</evidence>